<evidence type="ECO:0000256" key="2">
    <source>
        <dbReference type="PROSITE-ProRule" id="PRU00252"/>
    </source>
</evidence>
<dbReference type="SUPFAM" id="SSF50249">
    <property type="entry name" value="Nucleic acid-binding proteins"/>
    <property type="match status" value="1"/>
</dbReference>
<dbReference type="CDD" id="cd04496">
    <property type="entry name" value="SSB_OBF"/>
    <property type="match status" value="1"/>
</dbReference>
<name>A0ABU8M3K5_9PSEU</name>
<keyword evidence="5" id="KW-1185">Reference proteome</keyword>
<dbReference type="Pfam" id="PF00436">
    <property type="entry name" value="SSB"/>
    <property type="match status" value="1"/>
</dbReference>
<protein>
    <submittedName>
        <fullName evidence="4">Single-stranded DNA-binding protein</fullName>
    </submittedName>
</protein>
<dbReference type="RefSeq" id="WP_337702055.1">
    <property type="nucleotide sequence ID" value="NZ_JBBEGM010000003.1"/>
</dbReference>
<evidence type="ECO:0000256" key="3">
    <source>
        <dbReference type="SAM" id="MobiDB-lite"/>
    </source>
</evidence>
<dbReference type="GO" id="GO:0003677">
    <property type="term" value="F:DNA binding"/>
    <property type="evidence" value="ECO:0007669"/>
    <property type="project" value="UniProtKB-KW"/>
</dbReference>
<gene>
    <name evidence="4" type="ORF">WCD58_09565</name>
</gene>
<dbReference type="Proteomes" id="UP001369736">
    <property type="component" value="Unassembled WGS sequence"/>
</dbReference>
<evidence type="ECO:0000313" key="5">
    <source>
        <dbReference type="Proteomes" id="UP001369736"/>
    </source>
</evidence>
<keyword evidence="1 2" id="KW-0238">DNA-binding</keyword>
<organism evidence="4 5">
    <name type="scientific">Actinomycetospora flava</name>
    <dbReference type="NCBI Taxonomy" id="3129232"/>
    <lineage>
        <taxon>Bacteria</taxon>
        <taxon>Bacillati</taxon>
        <taxon>Actinomycetota</taxon>
        <taxon>Actinomycetes</taxon>
        <taxon>Pseudonocardiales</taxon>
        <taxon>Pseudonocardiaceae</taxon>
        <taxon>Actinomycetospora</taxon>
    </lineage>
</organism>
<comment type="caution">
    <text evidence="4">The sequence shown here is derived from an EMBL/GenBank/DDBJ whole genome shotgun (WGS) entry which is preliminary data.</text>
</comment>
<proteinExistence type="predicted"/>
<evidence type="ECO:0000313" key="4">
    <source>
        <dbReference type="EMBL" id="MEJ2861404.1"/>
    </source>
</evidence>
<dbReference type="InterPro" id="IPR012340">
    <property type="entry name" value="NA-bd_OB-fold"/>
</dbReference>
<accession>A0ABU8M3K5</accession>
<dbReference type="InterPro" id="IPR000424">
    <property type="entry name" value="Primosome_PriB/ssb"/>
</dbReference>
<reference evidence="4 5" key="1">
    <citation type="submission" date="2024-03" db="EMBL/GenBank/DDBJ databases">
        <title>Actinomycetospora sp. OC33-EN07, a novel actinomycete isolated from wild orchid (Aerides multiflora).</title>
        <authorList>
            <person name="Suriyachadkun C."/>
        </authorList>
    </citation>
    <scope>NUCLEOTIDE SEQUENCE [LARGE SCALE GENOMIC DNA]</scope>
    <source>
        <strain evidence="4 5">OC33-EN07</strain>
    </source>
</reference>
<dbReference type="EMBL" id="JBBEGM010000003">
    <property type="protein sequence ID" value="MEJ2861404.1"/>
    <property type="molecule type" value="Genomic_DNA"/>
</dbReference>
<dbReference type="PROSITE" id="PS50935">
    <property type="entry name" value="SSB"/>
    <property type="match status" value="1"/>
</dbReference>
<feature type="region of interest" description="Disordered" evidence="3">
    <location>
        <begin position="151"/>
        <end position="208"/>
    </location>
</feature>
<dbReference type="Gene3D" id="2.40.50.140">
    <property type="entry name" value="Nucleic acid-binding proteins"/>
    <property type="match status" value="1"/>
</dbReference>
<evidence type="ECO:0000256" key="1">
    <source>
        <dbReference type="ARBA" id="ARBA00023125"/>
    </source>
</evidence>
<sequence length="208" mass="21681">MNETMVTVTGNVAGDVITKRVGANQEHLLVTFRVASSERRYDRATDSWVDGDRFTALVNCWRRLADGARLLVKGDPVVVTGRLSVREYEVEGVRRYMTEISATAVGPDLGRCTATVNPWRTAAVEGADGAAAEVTAGGAVGPLEADRRVEEVSSLGGPATDLGGPAPRVDVDGADGAVEAGETPPEGATVTGIATGERRRSASTRASA</sequence>